<keyword evidence="4 8" id="KW-0812">Transmembrane</keyword>
<dbReference type="Proteomes" id="UP000295479">
    <property type="component" value="Unassembled WGS sequence"/>
</dbReference>
<dbReference type="InterPro" id="IPR023996">
    <property type="entry name" value="TonB-dep_OMP_SusC/RagA"/>
</dbReference>
<dbReference type="Gene3D" id="2.60.40.1120">
    <property type="entry name" value="Carboxypeptidase-like, regulatory domain"/>
    <property type="match status" value="1"/>
</dbReference>
<evidence type="ECO:0000256" key="7">
    <source>
        <dbReference type="ARBA" id="ARBA00023237"/>
    </source>
</evidence>
<evidence type="ECO:0000259" key="10">
    <source>
        <dbReference type="Pfam" id="PF00593"/>
    </source>
</evidence>
<dbReference type="InterPro" id="IPR000531">
    <property type="entry name" value="Beta-barrel_TonB"/>
</dbReference>
<comment type="similarity">
    <text evidence="8 9">Belongs to the TonB-dependent receptor family.</text>
</comment>
<evidence type="ECO:0000256" key="8">
    <source>
        <dbReference type="PROSITE-ProRule" id="PRU01360"/>
    </source>
</evidence>
<name>A0A4R5CM14_9FLAO</name>
<evidence type="ECO:0000256" key="3">
    <source>
        <dbReference type="ARBA" id="ARBA00022452"/>
    </source>
</evidence>
<dbReference type="InterPro" id="IPR012910">
    <property type="entry name" value="Plug_dom"/>
</dbReference>
<evidence type="ECO:0000256" key="9">
    <source>
        <dbReference type="RuleBase" id="RU003357"/>
    </source>
</evidence>
<dbReference type="InterPro" id="IPR036942">
    <property type="entry name" value="Beta-barrel_TonB_sf"/>
</dbReference>
<dbReference type="Gene3D" id="2.170.130.10">
    <property type="entry name" value="TonB-dependent receptor, plug domain"/>
    <property type="match status" value="1"/>
</dbReference>
<accession>A0A4R5CM14</accession>
<evidence type="ECO:0000256" key="5">
    <source>
        <dbReference type="ARBA" id="ARBA00023077"/>
    </source>
</evidence>
<keyword evidence="13" id="KW-1185">Reference proteome</keyword>
<evidence type="ECO:0000256" key="6">
    <source>
        <dbReference type="ARBA" id="ARBA00023136"/>
    </source>
</evidence>
<evidence type="ECO:0000313" key="13">
    <source>
        <dbReference type="Proteomes" id="UP000295479"/>
    </source>
</evidence>
<comment type="caution">
    <text evidence="12">The sequence shown here is derived from an EMBL/GenBank/DDBJ whole genome shotgun (WGS) entry which is preliminary data.</text>
</comment>
<dbReference type="Pfam" id="PF13715">
    <property type="entry name" value="CarbopepD_reg_2"/>
    <property type="match status" value="1"/>
</dbReference>
<proteinExistence type="inferred from homology"/>
<evidence type="ECO:0000256" key="1">
    <source>
        <dbReference type="ARBA" id="ARBA00004571"/>
    </source>
</evidence>
<keyword evidence="7 8" id="KW-0998">Cell outer membrane</keyword>
<evidence type="ECO:0000256" key="2">
    <source>
        <dbReference type="ARBA" id="ARBA00022448"/>
    </source>
</evidence>
<dbReference type="GO" id="GO:0009279">
    <property type="term" value="C:cell outer membrane"/>
    <property type="evidence" value="ECO:0007669"/>
    <property type="project" value="UniProtKB-SubCell"/>
</dbReference>
<evidence type="ECO:0000259" key="11">
    <source>
        <dbReference type="Pfam" id="PF07715"/>
    </source>
</evidence>
<dbReference type="RefSeq" id="WP_132002367.1">
    <property type="nucleotide sequence ID" value="NZ_SMFK01000002.1"/>
</dbReference>
<dbReference type="NCBIfam" id="TIGR04056">
    <property type="entry name" value="OMP_RagA_SusC"/>
    <property type="match status" value="1"/>
</dbReference>
<dbReference type="PROSITE" id="PS52016">
    <property type="entry name" value="TONB_DEPENDENT_REC_3"/>
    <property type="match status" value="1"/>
</dbReference>
<dbReference type="Pfam" id="PF00593">
    <property type="entry name" value="TonB_dep_Rec_b-barrel"/>
    <property type="match status" value="1"/>
</dbReference>
<comment type="subcellular location">
    <subcellularLocation>
        <location evidence="1 8">Cell outer membrane</location>
        <topology evidence="1 8">Multi-pass membrane protein</topology>
    </subcellularLocation>
</comment>
<gene>
    <name evidence="12" type="ORF">E0F76_05285</name>
</gene>
<dbReference type="OrthoDB" id="9768177at2"/>
<organism evidence="12 13">
    <name type="scientific">Flavobacterium cellulosilyticum</name>
    <dbReference type="NCBI Taxonomy" id="2541731"/>
    <lineage>
        <taxon>Bacteria</taxon>
        <taxon>Pseudomonadati</taxon>
        <taxon>Bacteroidota</taxon>
        <taxon>Flavobacteriia</taxon>
        <taxon>Flavobacteriales</taxon>
        <taxon>Flavobacteriaceae</taxon>
        <taxon>Flavobacterium</taxon>
    </lineage>
</organism>
<keyword evidence="3 8" id="KW-1134">Transmembrane beta strand</keyword>
<dbReference type="InterPro" id="IPR039426">
    <property type="entry name" value="TonB-dep_rcpt-like"/>
</dbReference>
<dbReference type="SUPFAM" id="SSF56935">
    <property type="entry name" value="Porins"/>
    <property type="match status" value="1"/>
</dbReference>
<dbReference type="EMBL" id="SMFK01000002">
    <property type="protein sequence ID" value="TDD98542.1"/>
    <property type="molecule type" value="Genomic_DNA"/>
</dbReference>
<sequence length="1036" mass="113429">MKLKIKLLLLIAFLFNVVVFSQSRYTLTGKVISASDKAPIPGVNVVVNSKGGTTTDFDGNYSISVKTGDQIQFSFIGYNNQVFAIANQKTLNVVLTSSENQLEQVVVIGYGTQKKKNLTGSISKVTNKTLDQIPTSRVDDALNGQVAGVTILQTNPTAGGAPTIKVRGQGSVSFAGSPLIVVDGVVLGNDADFLGSLDMNNVESIEILKDASSASIYGSRGAYGVVMITNKKGKEGNAIFSYNTYTGYKYVPSQNIMSSPAKWSERVLAQNNGVLTPQMEMIKRMGTYTNWEEVMYDGGMITDHNLSISGGSANTKFRASLGYNSDEGVQLTDDFKKYNFTVNLDTKSGKLEYGVMLNPSYTNQRLFAAGTGNINYIRQQSWLPIFLDENSIKYVNPSFITANDIKVGDYAEERFFTNYNLATNTSGTGTTSITVTNDGNSYANVVERDNRVFQTKMYGSTYLKYNFNEHFSFKQTVGGDYRLIKNVNFASPKAFSVTAASNASSSYGTVTTTHLALESLFDYHRTYGKHDVSVVAAYTYEDFASETLSLLGTGYTNDLIKTISPTNVSANGGFTTQKADRLISYLSRANYAYDDRFLLSLSIRADGSSKFGSNNKFGYFPAASVGWRLSNEKFLSDSKVITDLKVRASYGATGNNAGIDEYASQAVINATGTGFATTGATGYTVSNLANDDLKWEKLVEFNPGIDAAFYGGAFGFSLDYYQRTNQDLLLNLPTSSVTGFSTYLTNAGEVQNKGFELELRSTNIKNENFSWTSSALLSHNENTLIDFEGNDGLVSVVDPKRAAEWIALEGHPISSYYGYVKTKEIDPKYIVNPMYPISGQPQDVYVEDINGDGKITTDDRTILGNPYPDFVWSLTNNFKYKNLDLSFMFQGSHGAEVRTLDSQYMNNEFNVYQDFATTTAAAPANGLTPAQTAFPDGALVQQRIFTSDDVQDASYIALRNINLGYTFSKDIVNNFGLSKLRFYFAAQNLMYIMAKDYTGYNPEGIFPGSTSPLTNGYQVGAAPISKTISFGLNVQF</sequence>
<evidence type="ECO:0000313" key="12">
    <source>
        <dbReference type="EMBL" id="TDD98542.1"/>
    </source>
</evidence>
<dbReference type="NCBIfam" id="TIGR04057">
    <property type="entry name" value="SusC_RagA_signa"/>
    <property type="match status" value="1"/>
</dbReference>
<dbReference type="Pfam" id="PF07715">
    <property type="entry name" value="Plug"/>
    <property type="match status" value="1"/>
</dbReference>
<dbReference type="AlphaFoldDB" id="A0A4R5CM14"/>
<dbReference type="InterPro" id="IPR023997">
    <property type="entry name" value="TonB-dep_OMP_SusC/RagA_CS"/>
</dbReference>
<feature type="domain" description="TonB-dependent receptor-like beta-barrel" evidence="10">
    <location>
        <begin position="408"/>
        <end position="989"/>
    </location>
</feature>
<keyword evidence="6 8" id="KW-0472">Membrane</keyword>
<keyword evidence="2 8" id="KW-0813">Transport</keyword>
<keyword evidence="5 9" id="KW-0798">TonB box</keyword>
<dbReference type="InterPro" id="IPR008969">
    <property type="entry name" value="CarboxyPept-like_regulatory"/>
</dbReference>
<dbReference type="Gene3D" id="2.40.170.20">
    <property type="entry name" value="TonB-dependent receptor, beta-barrel domain"/>
    <property type="match status" value="1"/>
</dbReference>
<feature type="domain" description="TonB-dependent receptor plug" evidence="11">
    <location>
        <begin position="115"/>
        <end position="225"/>
    </location>
</feature>
<reference evidence="12 13" key="1">
    <citation type="submission" date="2019-03" db="EMBL/GenBank/DDBJ databases">
        <title>Flavobacterium AR-3-4 sp. nov. isolated from arctic soil.</title>
        <authorList>
            <person name="Chaudhary D.K."/>
        </authorList>
    </citation>
    <scope>NUCLEOTIDE SEQUENCE [LARGE SCALE GENOMIC DNA]</scope>
    <source>
        <strain evidence="12 13">AR-3-4</strain>
    </source>
</reference>
<protein>
    <submittedName>
        <fullName evidence="12">SusC/RagA family TonB-linked outer membrane protein</fullName>
    </submittedName>
</protein>
<dbReference type="InterPro" id="IPR037066">
    <property type="entry name" value="Plug_dom_sf"/>
</dbReference>
<evidence type="ECO:0000256" key="4">
    <source>
        <dbReference type="ARBA" id="ARBA00022692"/>
    </source>
</evidence>
<dbReference type="SUPFAM" id="SSF49464">
    <property type="entry name" value="Carboxypeptidase regulatory domain-like"/>
    <property type="match status" value="1"/>
</dbReference>